<comment type="caution">
    <text evidence="2">The sequence shown here is derived from an EMBL/GenBank/DDBJ whole genome shotgun (WGS) entry which is preliminary data.</text>
</comment>
<reference evidence="2 3" key="1">
    <citation type="journal article" date="2016" name="Nat. Commun.">
        <title>Thousands of microbial genomes shed light on interconnected biogeochemical processes in an aquifer system.</title>
        <authorList>
            <person name="Anantharaman K."/>
            <person name="Brown C.T."/>
            <person name="Hug L.A."/>
            <person name="Sharon I."/>
            <person name="Castelle C.J."/>
            <person name="Probst A.J."/>
            <person name="Thomas B.C."/>
            <person name="Singh A."/>
            <person name="Wilkins M.J."/>
            <person name="Karaoz U."/>
            <person name="Brodie E.L."/>
            <person name="Williams K.H."/>
            <person name="Hubbard S.S."/>
            <person name="Banfield J.F."/>
        </authorList>
    </citation>
    <scope>NUCLEOTIDE SEQUENCE [LARGE SCALE GENOMIC DNA]</scope>
</reference>
<dbReference type="InterPro" id="IPR001296">
    <property type="entry name" value="Glyco_trans_1"/>
</dbReference>
<accession>A0A1F5H462</accession>
<dbReference type="Pfam" id="PF00534">
    <property type="entry name" value="Glycos_transf_1"/>
    <property type="match status" value="1"/>
</dbReference>
<dbReference type="STRING" id="1797725.A3A49_02825"/>
<proteinExistence type="predicted"/>
<evidence type="ECO:0000313" key="3">
    <source>
        <dbReference type="Proteomes" id="UP000176740"/>
    </source>
</evidence>
<gene>
    <name evidence="2" type="ORF">A3A49_02825</name>
</gene>
<dbReference type="AlphaFoldDB" id="A0A1F5H462"/>
<dbReference type="PANTHER" id="PTHR45947:SF3">
    <property type="entry name" value="SULFOQUINOVOSYL TRANSFERASE SQD2"/>
    <property type="match status" value="1"/>
</dbReference>
<dbReference type="InterPro" id="IPR050194">
    <property type="entry name" value="Glycosyltransferase_grp1"/>
</dbReference>
<dbReference type="EMBL" id="MFBO01000003">
    <property type="protein sequence ID" value="OGD98837.1"/>
    <property type="molecule type" value="Genomic_DNA"/>
</dbReference>
<name>A0A1F5H462_9BACT</name>
<dbReference type="Gene3D" id="3.40.50.2000">
    <property type="entry name" value="Glycogen Phosphorylase B"/>
    <property type="match status" value="2"/>
</dbReference>
<protein>
    <recommendedName>
        <fullName evidence="1">Glycosyl transferase family 1 domain-containing protein</fullName>
    </recommendedName>
</protein>
<sequence length="365" mass="41659">MKVALVHDDFTQVGGAESLFATIASIFPDAPIYTSLVNWQKIPNSIEPKRIITSFIQNIPFATKFYKVLLPLYPLAFESFDFSNYDLVISSTTRFAKSIITKPKTVHISYVNSIPRFLWLDQVGGKYVPIYLKFALKPIISNLKRWDKVSAQRVDYYIANSQNVAGKIKKIYGRDSKIIYPFANSNFFRPAKIHNWELKNQNYYLVVTRLVKWKKVDIAIKAAISSDIKLFIIGDGPDKNRLQKIAAKSKNIKFLGRVTRGQLRNYYRNAKALIVTQEEDFGIAALEAQCCGKPVIAYRKGGVVEIVIEGKTGVFYDSQDGESLKDAIKCASRVKWNEAHIRKNALNFSRMSFVKKLKDLVRKYV</sequence>
<dbReference type="Proteomes" id="UP000176740">
    <property type="component" value="Unassembled WGS sequence"/>
</dbReference>
<evidence type="ECO:0000259" key="1">
    <source>
        <dbReference type="Pfam" id="PF00534"/>
    </source>
</evidence>
<dbReference type="PANTHER" id="PTHR45947">
    <property type="entry name" value="SULFOQUINOVOSYL TRANSFERASE SQD2"/>
    <property type="match status" value="1"/>
</dbReference>
<dbReference type="SUPFAM" id="SSF53756">
    <property type="entry name" value="UDP-Glycosyltransferase/glycogen phosphorylase"/>
    <property type="match status" value="1"/>
</dbReference>
<feature type="domain" description="Glycosyl transferase family 1" evidence="1">
    <location>
        <begin position="199"/>
        <end position="344"/>
    </location>
</feature>
<evidence type="ECO:0000313" key="2">
    <source>
        <dbReference type="EMBL" id="OGD98837.1"/>
    </source>
</evidence>
<dbReference type="GO" id="GO:0016757">
    <property type="term" value="F:glycosyltransferase activity"/>
    <property type="evidence" value="ECO:0007669"/>
    <property type="project" value="InterPro"/>
</dbReference>
<organism evidence="2 3">
    <name type="scientific">Candidatus Curtissbacteria bacterium RIFCSPLOWO2_01_FULL_38_11b</name>
    <dbReference type="NCBI Taxonomy" id="1797725"/>
    <lineage>
        <taxon>Bacteria</taxon>
        <taxon>Candidatus Curtissiibacteriota</taxon>
    </lineage>
</organism>